<reference evidence="4" key="1">
    <citation type="submission" date="2017-02" db="UniProtKB">
        <authorList>
            <consortium name="WormBaseParasite"/>
        </authorList>
    </citation>
    <scope>IDENTIFICATION</scope>
</reference>
<evidence type="ECO:0000313" key="4">
    <source>
        <dbReference type="WBParaSite" id="SPAL_0000468100.1"/>
    </source>
</evidence>
<protein>
    <submittedName>
        <fullName evidence="4">Uncharacterized protein</fullName>
    </submittedName>
</protein>
<keyword evidence="3" id="KW-1185">Reference proteome</keyword>
<dbReference type="AlphaFoldDB" id="A0A0N5BFB4"/>
<evidence type="ECO:0000256" key="1">
    <source>
        <dbReference type="SAM" id="MobiDB-lite"/>
    </source>
</evidence>
<accession>A0A0N5BFB4</accession>
<feature type="region of interest" description="Disordered" evidence="1">
    <location>
        <begin position="165"/>
        <end position="207"/>
    </location>
</feature>
<feature type="compositionally biased region" description="Basic residues" evidence="1">
    <location>
        <begin position="174"/>
        <end position="190"/>
    </location>
</feature>
<name>A0A0N5BFB4_STREA</name>
<evidence type="ECO:0000256" key="2">
    <source>
        <dbReference type="SAM" id="SignalP"/>
    </source>
</evidence>
<dbReference type="WBParaSite" id="SPAL_0000468100.1">
    <property type="protein sequence ID" value="SPAL_0000468100.1"/>
    <property type="gene ID" value="SPAL_0000468100"/>
</dbReference>
<evidence type="ECO:0000313" key="3">
    <source>
        <dbReference type="Proteomes" id="UP000046392"/>
    </source>
</evidence>
<dbReference type="Proteomes" id="UP000046392">
    <property type="component" value="Unplaced"/>
</dbReference>
<proteinExistence type="predicted"/>
<sequence length="298" mass="34642">MFSAFCLILCNIISIVFQCSKTKNSNSKCFSEINNEKEQNKSDLLQRDRRKQLSNGVKNVSKKTKNKNIIHQKSIVPLLDTIKYQTIEPPVRSKTLSQKLFTTEGFEYRNLRTQQQRELKNKNANKDCNIPSMVKLIDTINTLNKVERKESPVLKKQKSFPSISDVISNENTTKSKKSRNKKRNSNRQKQKASIINPCKQESKNNNTDFEKYSKSKEIQNINHLELSKTQEDDDSTSKKQFFKSKCNNKYSELIKQQADMEAKTYEETCKEFDICKTQSTTITFDQTINSSTCKQREN</sequence>
<keyword evidence="2" id="KW-0732">Signal</keyword>
<feature type="signal peptide" evidence="2">
    <location>
        <begin position="1"/>
        <end position="18"/>
    </location>
</feature>
<organism evidence="3 4">
    <name type="scientific">Strongyloides papillosus</name>
    <name type="common">Intestinal threadworm</name>
    <dbReference type="NCBI Taxonomy" id="174720"/>
    <lineage>
        <taxon>Eukaryota</taxon>
        <taxon>Metazoa</taxon>
        <taxon>Ecdysozoa</taxon>
        <taxon>Nematoda</taxon>
        <taxon>Chromadorea</taxon>
        <taxon>Rhabditida</taxon>
        <taxon>Tylenchina</taxon>
        <taxon>Panagrolaimomorpha</taxon>
        <taxon>Strongyloidoidea</taxon>
        <taxon>Strongyloididae</taxon>
        <taxon>Strongyloides</taxon>
    </lineage>
</organism>
<feature type="chain" id="PRO_5005894500" evidence="2">
    <location>
        <begin position="19"/>
        <end position="298"/>
    </location>
</feature>